<dbReference type="PANTHER" id="PTHR33540">
    <property type="entry name" value="TRNA THREONYLCARBAMOYLADENOSINE BIOSYNTHESIS PROTEIN TSAE"/>
    <property type="match status" value="1"/>
</dbReference>
<evidence type="ECO:0000256" key="1">
    <source>
        <dbReference type="ARBA" id="ARBA00022741"/>
    </source>
</evidence>
<protein>
    <recommendedName>
        <fullName evidence="3">Aminoglycoside phosphotransferase domain-containing protein</fullName>
    </recommendedName>
</protein>
<dbReference type="InterPro" id="IPR011009">
    <property type="entry name" value="Kinase-like_dom_sf"/>
</dbReference>
<reference evidence="4 5" key="1">
    <citation type="submission" date="2018-05" db="EMBL/GenBank/DDBJ databases">
        <title>Genomic Encyclopedia of Type Strains, Phase IV (KMG-IV): sequencing the most valuable type-strain genomes for metagenomic binning, comparative biology and taxonomic classification.</title>
        <authorList>
            <person name="Goeker M."/>
        </authorList>
    </citation>
    <scope>NUCLEOTIDE SEQUENCE [LARGE SCALE GENOMIC DNA]</scope>
    <source>
        <strain evidence="4 5">DSM 23606</strain>
    </source>
</reference>
<dbReference type="EMBL" id="QGTJ01000004">
    <property type="protein sequence ID" value="PWV62345.1"/>
    <property type="molecule type" value="Genomic_DNA"/>
</dbReference>
<evidence type="ECO:0000259" key="3">
    <source>
        <dbReference type="Pfam" id="PF01636"/>
    </source>
</evidence>
<comment type="caution">
    <text evidence="4">The sequence shown here is derived from an EMBL/GenBank/DDBJ whole genome shotgun (WGS) entry which is preliminary data.</text>
</comment>
<sequence>MSERYTRVCNWVDSQVSVRPYEISPASADASFRRYFRVRWDGGSAIVMDAPPEHEDCRPFVHIATAFAGLGLNVPRVLAQDLEQGLLLLSDLGDTQYLSVLDAANADALYADALDVLARLALGGDPAAGALPPYDAALLQREMALFRDWFLGRHLGLELRADEQHLLDASFALLTQAALAQPQVWVHRDYHSRNLMRLAAGNPGVLDFQDAVVGAVTYDLVSLLRDAYIEWPVERVEGWVEDYRLRLRAGGLDTGSREAFLRDVDLMGAQRQLKVCGIFARLWHRDGKRGYLKDIPLTFRYLTRACARHAELHALGEFLRTRVEPRLTELGA</sequence>
<dbReference type="RefSeq" id="WP_246004598.1">
    <property type="nucleotide sequence ID" value="NZ_QGTJ01000004.1"/>
</dbReference>
<evidence type="ECO:0000256" key="2">
    <source>
        <dbReference type="ARBA" id="ARBA00022840"/>
    </source>
</evidence>
<dbReference type="GO" id="GO:0005524">
    <property type="term" value="F:ATP binding"/>
    <property type="evidence" value="ECO:0007669"/>
    <property type="project" value="UniProtKB-KW"/>
</dbReference>
<dbReference type="PANTHER" id="PTHR33540:SF1">
    <property type="entry name" value="N-ACETYLMURAMATE_N-ACETYLGLUCOSAMINE KINASE"/>
    <property type="match status" value="1"/>
</dbReference>
<dbReference type="Gene3D" id="3.90.1200.10">
    <property type="match status" value="1"/>
</dbReference>
<dbReference type="Gene3D" id="3.30.200.20">
    <property type="entry name" value="Phosphorylase Kinase, domain 1"/>
    <property type="match status" value="1"/>
</dbReference>
<organism evidence="4 5">
    <name type="scientific">Plasticicumulans acidivorans</name>
    <dbReference type="NCBI Taxonomy" id="886464"/>
    <lineage>
        <taxon>Bacteria</taxon>
        <taxon>Pseudomonadati</taxon>
        <taxon>Pseudomonadota</taxon>
        <taxon>Gammaproteobacteria</taxon>
        <taxon>Candidatus Competibacteraceae</taxon>
        <taxon>Plasticicumulans</taxon>
    </lineage>
</organism>
<keyword evidence="1" id="KW-0547">Nucleotide-binding</keyword>
<proteinExistence type="predicted"/>
<keyword evidence="2" id="KW-0067">ATP-binding</keyword>
<dbReference type="AlphaFoldDB" id="A0A317MVH2"/>
<dbReference type="SUPFAM" id="SSF56112">
    <property type="entry name" value="Protein kinase-like (PK-like)"/>
    <property type="match status" value="1"/>
</dbReference>
<dbReference type="Proteomes" id="UP000246569">
    <property type="component" value="Unassembled WGS sequence"/>
</dbReference>
<dbReference type="Pfam" id="PF01636">
    <property type="entry name" value="APH"/>
    <property type="match status" value="1"/>
</dbReference>
<evidence type="ECO:0000313" key="5">
    <source>
        <dbReference type="Proteomes" id="UP000246569"/>
    </source>
</evidence>
<gene>
    <name evidence="4" type="ORF">C7443_104140</name>
</gene>
<name>A0A317MVH2_9GAMM</name>
<feature type="domain" description="Aminoglycoside phosphotransferase" evidence="3">
    <location>
        <begin position="22"/>
        <end position="244"/>
    </location>
</feature>
<keyword evidence="5" id="KW-1185">Reference proteome</keyword>
<evidence type="ECO:0000313" key="4">
    <source>
        <dbReference type="EMBL" id="PWV62345.1"/>
    </source>
</evidence>
<dbReference type="InterPro" id="IPR002575">
    <property type="entry name" value="Aminoglycoside_PTrfase"/>
</dbReference>
<accession>A0A317MVH2</accession>